<keyword evidence="3" id="KW-0813">Transport</keyword>
<evidence type="ECO:0000256" key="6">
    <source>
        <dbReference type="ARBA" id="ARBA00022989"/>
    </source>
</evidence>
<evidence type="ECO:0000256" key="1">
    <source>
        <dbReference type="ARBA" id="ARBA00004651"/>
    </source>
</evidence>
<evidence type="ECO:0000256" key="3">
    <source>
        <dbReference type="ARBA" id="ARBA00022448"/>
    </source>
</evidence>
<dbReference type="GO" id="GO:0005886">
    <property type="term" value="C:plasma membrane"/>
    <property type="evidence" value="ECO:0007669"/>
    <property type="project" value="UniProtKB-SubCell"/>
</dbReference>
<feature type="transmembrane region" description="Helical" evidence="9">
    <location>
        <begin position="280"/>
        <end position="302"/>
    </location>
</feature>
<dbReference type="PANTHER" id="PTHR21716:SF53">
    <property type="entry name" value="PERMEASE PERM-RELATED"/>
    <property type="match status" value="1"/>
</dbReference>
<dbReference type="PANTHER" id="PTHR21716">
    <property type="entry name" value="TRANSMEMBRANE PROTEIN"/>
    <property type="match status" value="1"/>
</dbReference>
<evidence type="ECO:0000256" key="2">
    <source>
        <dbReference type="ARBA" id="ARBA00009773"/>
    </source>
</evidence>
<organism evidence="10">
    <name type="scientific">hydrothermal vent metagenome</name>
    <dbReference type="NCBI Taxonomy" id="652676"/>
    <lineage>
        <taxon>unclassified sequences</taxon>
        <taxon>metagenomes</taxon>
        <taxon>ecological metagenomes</taxon>
    </lineage>
</organism>
<comment type="similarity">
    <text evidence="2">Belongs to the autoinducer-2 exporter (AI-2E) (TC 2.A.86) family.</text>
</comment>
<dbReference type="EMBL" id="UOFO01000029">
    <property type="protein sequence ID" value="VAW83894.1"/>
    <property type="molecule type" value="Genomic_DNA"/>
</dbReference>
<feature type="region of interest" description="Disordered" evidence="8">
    <location>
        <begin position="347"/>
        <end position="368"/>
    </location>
</feature>
<dbReference type="InterPro" id="IPR002549">
    <property type="entry name" value="AI-2E-like"/>
</dbReference>
<evidence type="ECO:0000256" key="7">
    <source>
        <dbReference type="ARBA" id="ARBA00023136"/>
    </source>
</evidence>
<feature type="transmembrane region" description="Helical" evidence="9">
    <location>
        <begin position="252"/>
        <end position="273"/>
    </location>
</feature>
<gene>
    <name evidence="10" type="ORF">MNBD_GAMMA16-1149</name>
</gene>
<dbReference type="Pfam" id="PF01594">
    <property type="entry name" value="AI-2E_transport"/>
    <property type="match status" value="1"/>
</dbReference>
<keyword evidence="5 9" id="KW-0812">Transmembrane</keyword>
<keyword evidence="7 9" id="KW-0472">Membrane</keyword>
<protein>
    <submittedName>
        <fullName evidence="10">Permease PerM (= YfgO)</fullName>
    </submittedName>
</protein>
<dbReference type="GO" id="GO:0055085">
    <property type="term" value="P:transmembrane transport"/>
    <property type="evidence" value="ECO:0007669"/>
    <property type="project" value="TreeGrafter"/>
</dbReference>
<feature type="transmembrane region" description="Helical" evidence="9">
    <location>
        <begin position="42"/>
        <end position="60"/>
    </location>
</feature>
<keyword evidence="6 9" id="KW-1133">Transmembrane helix</keyword>
<feature type="transmembrane region" description="Helical" evidence="9">
    <location>
        <begin position="18"/>
        <end position="36"/>
    </location>
</feature>
<feature type="transmembrane region" description="Helical" evidence="9">
    <location>
        <begin position="72"/>
        <end position="94"/>
    </location>
</feature>
<evidence type="ECO:0000256" key="8">
    <source>
        <dbReference type="SAM" id="MobiDB-lite"/>
    </source>
</evidence>
<feature type="transmembrane region" description="Helical" evidence="9">
    <location>
        <begin position="221"/>
        <end position="246"/>
    </location>
</feature>
<sequence>MSNVFYKWFKKYFTDPEGIILGFLLVLGFTVVIFMGDMLAPLLAAVVVAYLLEGLVGWCVAHKLLKRTPAVILIFCLFILVLFFLNIGILPLVFGQITQFFEKLPDMIAKGQQTLLALPQNYPSFVSEEQLNQVFVEMGSAARSLGQEVVSLSLASISGIFVILIYLILVPVLVFFFLMDKKKILDWATGYLPKERGLATRIWTEMDQQIGNYIRGKISEILIVGIVSYVTFAIMGLQYAMLLGVLVGFSVIIPYIGAVAVTFPVAIIAYFQWGWSSEFAWLMAAYGIIQALDGNVLVPLLFSEAVNLHPIAIIASILVFGGLWGFWGVFFAIPLATLVKSVLASWPRSDDEDVPPLEVESKETKAAL</sequence>
<evidence type="ECO:0000256" key="4">
    <source>
        <dbReference type="ARBA" id="ARBA00022475"/>
    </source>
</evidence>
<evidence type="ECO:0000256" key="5">
    <source>
        <dbReference type="ARBA" id="ARBA00022692"/>
    </source>
</evidence>
<comment type="subcellular location">
    <subcellularLocation>
        <location evidence="1">Cell membrane</location>
        <topology evidence="1">Multi-pass membrane protein</topology>
    </subcellularLocation>
</comment>
<dbReference type="AlphaFoldDB" id="A0A3B0ZR49"/>
<evidence type="ECO:0000256" key="9">
    <source>
        <dbReference type="SAM" id="Phobius"/>
    </source>
</evidence>
<proteinExistence type="inferred from homology"/>
<keyword evidence="4" id="KW-1003">Cell membrane</keyword>
<reference evidence="10" key="1">
    <citation type="submission" date="2018-06" db="EMBL/GenBank/DDBJ databases">
        <authorList>
            <person name="Zhirakovskaya E."/>
        </authorList>
    </citation>
    <scope>NUCLEOTIDE SEQUENCE</scope>
</reference>
<evidence type="ECO:0000313" key="10">
    <source>
        <dbReference type="EMBL" id="VAW83894.1"/>
    </source>
</evidence>
<feature type="transmembrane region" description="Helical" evidence="9">
    <location>
        <begin position="154"/>
        <end position="178"/>
    </location>
</feature>
<name>A0A3B0ZR49_9ZZZZ</name>
<accession>A0A3B0ZR49</accession>
<feature type="transmembrane region" description="Helical" evidence="9">
    <location>
        <begin position="308"/>
        <end position="339"/>
    </location>
</feature>
<feature type="compositionally biased region" description="Basic and acidic residues" evidence="8">
    <location>
        <begin position="359"/>
        <end position="368"/>
    </location>
</feature>